<sequence length="968" mass="112998">MSKNPQSHTKEFHFSRLSSRHHLPHHYNNRHHTTSITMPSSVSKRSKADFFMRSGVSEGLTQQNMYPRYSGGGGSSYSAYPHQNVMMSRERMLKRTLSLIMLSLLSAFVTYIWLSQTDRPHQFSSYYDLPNRHHHQSKDSRSYPITPSTPSFHEQIHLYRILGNDLPPRHNPGQVLKNLVFILENEPAFPNTKKWWLLNRIVDPDYEEAILELLRSHQQEYVRIPFQVDEYFKRDFRLEDFPEPDFFHSYDYANFSKVAKLRTIDYTYCDKNIYAMNNNGGRNAALKHGKSQPNARWIMPFDGNCFLTTNGFKEIISQIETWGDDYKYFLVPMKRLLNNTELLLEMLWRLGVPTPRRMLNKPSVPWESQDAPYLAPPKDKYKTVGWIFRLFSGRASLEESGTLRAFNRLIAIQDFLDGIDERIARVNQGFDPNRLSLYEERNLNRARIDYWSGRKDIQKIVDAMVDRANNIVSTISDWYKLNDALPSDSSTQVKFLGVDGDTDSRDKKSNLKLIKKVKTMKPLLANKGSLSEEFHQDEFGQYISTAPTELPDFSTSLLFENVTVLTFAHYFSGNVLYSHWAANLVRTFVLSSYGIYEQDELETTSHKNDQENTRNEGYGFPHLNKIPRAIPKFTLKKNVGNGNSSMFPYDLIETDPSYFLDACRLLYQAKSLTHKEYIELQQFASLWLEYLVNSWEGVERAHQPDHRSTFYDLQVLSLSGFTNDVRLYLRVSNRIRMRIRKQFNLSNDASLISQPYETKYIEDHDDLENSGAISRTAMYENEKFRYSSLNLQYWMLITRLIQNVGIGHDLWSYKAKGLKLSKIVMEHMNRYSNRKTMLDYFNSNVNINHDYDGNLGEAENRVNAKNEISASRTRLIENDAHILKPLIYIAQAAHESNDRRLKIKHEHGDEHDYFQQYMDNYSDKMELTEGGSGSAENRDEWRKLDNILGIGRESRERGIPPFWMLGVA</sequence>
<dbReference type="Proteomes" id="UP000789525">
    <property type="component" value="Unassembled WGS sequence"/>
</dbReference>
<name>A0ACA9KEK8_9GLOM</name>
<protein>
    <submittedName>
        <fullName evidence="1">2491_t:CDS:1</fullName>
    </submittedName>
</protein>
<comment type="caution">
    <text evidence="1">The sequence shown here is derived from an EMBL/GenBank/DDBJ whole genome shotgun (WGS) entry which is preliminary data.</text>
</comment>
<keyword evidence="2" id="KW-1185">Reference proteome</keyword>
<dbReference type="EMBL" id="CAJVPT010001693">
    <property type="protein sequence ID" value="CAG8467456.1"/>
    <property type="molecule type" value="Genomic_DNA"/>
</dbReference>
<gene>
    <name evidence="1" type="ORF">ACOLOM_LOCUS1445</name>
</gene>
<organism evidence="1 2">
    <name type="scientific">Acaulospora colombiana</name>
    <dbReference type="NCBI Taxonomy" id="27376"/>
    <lineage>
        <taxon>Eukaryota</taxon>
        <taxon>Fungi</taxon>
        <taxon>Fungi incertae sedis</taxon>
        <taxon>Mucoromycota</taxon>
        <taxon>Glomeromycotina</taxon>
        <taxon>Glomeromycetes</taxon>
        <taxon>Diversisporales</taxon>
        <taxon>Acaulosporaceae</taxon>
        <taxon>Acaulospora</taxon>
    </lineage>
</organism>
<reference evidence="1" key="1">
    <citation type="submission" date="2021-06" db="EMBL/GenBank/DDBJ databases">
        <authorList>
            <person name="Kallberg Y."/>
            <person name="Tangrot J."/>
            <person name="Rosling A."/>
        </authorList>
    </citation>
    <scope>NUCLEOTIDE SEQUENCE</scope>
    <source>
        <strain evidence="1">CL356</strain>
    </source>
</reference>
<accession>A0ACA9KEK8</accession>
<evidence type="ECO:0000313" key="2">
    <source>
        <dbReference type="Proteomes" id="UP000789525"/>
    </source>
</evidence>
<evidence type="ECO:0000313" key="1">
    <source>
        <dbReference type="EMBL" id="CAG8467456.1"/>
    </source>
</evidence>
<proteinExistence type="predicted"/>